<evidence type="ECO:0000313" key="2">
    <source>
        <dbReference type="Proteomes" id="UP001500840"/>
    </source>
</evidence>
<protein>
    <submittedName>
        <fullName evidence="1">Uncharacterized protein</fullName>
    </submittedName>
</protein>
<keyword evidence="2" id="KW-1185">Reference proteome</keyword>
<sequence>MSLLWDWYPLCDAGKGECHMGNKKPACREQSASQQTGMSRNTIEDDREWGGCAEASARRLKTTGYHPVGKYSNNPLDHLLSQSCLTISIRVPTRED</sequence>
<evidence type="ECO:0000313" key="1">
    <source>
        <dbReference type="EMBL" id="GAA4469211.1"/>
    </source>
</evidence>
<reference evidence="2" key="1">
    <citation type="journal article" date="2019" name="Int. J. Syst. Evol. Microbiol.">
        <title>The Global Catalogue of Microorganisms (GCM) 10K type strain sequencing project: providing services to taxonomists for standard genome sequencing and annotation.</title>
        <authorList>
            <consortium name="The Broad Institute Genomics Platform"/>
            <consortium name="The Broad Institute Genome Sequencing Center for Infectious Disease"/>
            <person name="Wu L."/>
            <person name="Ma J."/>
        </authorList>
    </citation>
    <scope>NUCLEOTIDE SEQUENCE [LARGE SCALE GENOMIC DNA]</scope>
    <source>
        <strain evidence="2">JCM 17759</strain>
    </source>
</reference>
<accession>A0ABP8NLB1</accession>
<dbReference type="Proteomes" id="UP001500840">
    <property type="component" value="Unassembled WGS sequence"/>
</dbReference>
<name>A0ABP8NLB1_9BACT</name>
<comment type="caution">
    <text evidence="1">The sequence shown here is derived from an EMBL/GenBank/DDBJ whole genome shotgun (WGS) entry which is preliminary data.</text>
</comment>
<gene>
    <name evidence="1" type="ORF">GCM10023156_60910</name>
</gene>
<organism evidence="1 2">
    <name type="scientific">Novipirellula rosea</name>
    <dbReference type="NCBI Taxonomy" id="1031540"/>
    <lineage>
        <taxon>Bacteria</taxon>
        <taxon>Pseudomonadati</taxon>
        <taxon>Planctomycetota</taxon>
        <taxon>Planctomycetia</taxon>
        <taxon>Pirellulales</taxon>
        <taxon>Pirellulaceae</taxon>
        <taxon>Novipirellula</taxon>
    </lineage>
</organism>
<proteinExistence type="predicted"/>
<dbReference type="EMBL" id="BAABGA010000107">
    <property type="protein sequence ID" value="GAA4469211.1"/>
    <property type="molecule type" value="Genomic_DNA"/>
</dbReference>